<dbReference type="OrthoDB" id="9806925at2"/>
<keyword evidence="10" id="KW-1185">Reference proteome</keyword>
<dbReference type="GO" id="GO:0005524">
    <property type="term" value="F:ATP binding"/>
    <property type="evidence" value="ECO:0007669"/>
    <property type="project" value="UniProtKB-KW"/>
</dbReference>
<dbReference type="RefSeq" id="WP_145435616.1">
    <property type="nucleotide sequence ID" value="NZ_CP036339.1"/>
</dbReference>
<feature type="binding site" evidence="6">
    <location>
        <position position="39"/>
    </location>
    <ligand>
        <name>(6S)-NADPHX</name>
        <dbReference type="ChEBI" id="CHEBI:64076"/>
    </ligand>
</feature>
<comment type="catalytic activity">
    <reaction evidence="6">
        <text>(6S)-NADPHX + ADP = AMP + phosphate + NADPH + H(+)</text>
        <dbReference type="Rhea" id="RHEA:32235"/>
        <dbReference type="ChEBI" id="CHEBI:15378"/>
        <dbReference type="ChEBI" id="CHEBI:43474"/>
        <dbReference type="ChEBI" id="CHEBI:57783"/>
        <dbReference type="ChEBI" id="CHEBI:64076"/>
        <dbReference type="ChEBI" id="CHEBI:456215"/>
        <dbReference type="ChEBI" id="CHEBI:456216"/>
        <dbReference type="EC" id="4.2.1.136"/>
    </reaction>
</comment>
<evidence type="ECO:0000256" key="5">
    <source>
        <dbReference type="ARBA" id="ARBA00023239"/>
    </source>
</evidence>
<dbReference type="PANTHER" id="PTHR12592">
    <property type="entry name" value="ATP-DEPENDENT (S)-NAD(P)H-HYDRATE DEHYDRATASE FAMILY MEMBER"/>
    <property type="match status" value="1"/>
</dbReference>
<dbReference type="GO" id="GO:0052855">
    <property type="term" value="F:ADP-dependent NAD(P)H-hydrate dehydratase activity"/>
    <property type="evidence" value="ECO:0007669"/>
    <property type="project" value="UniProtKB-UniRule"/>
</dbReference>
<comment type="function">
    <text evidence="6">Catalyzes the dehydration of the S-form of NAD(P)HX at the expense of ADP, which is converted to AMP. Together with NAD(P)HX epimerase, which catalyzes the epimerization of the S- and R-forms, the enzyme allows the repair of both epimers of NAD(P)HX, a damaged form of NAD(P)H that is a result of enzymatic or heat-dependent hydration.</text>
</comment>
<dbReference type="GO" id="GO:0052856">
    <property type="term" value="F:NAD(P)HX epimerase activity"/>
    <property type="evidence" value="ECO:0007669"/>
    <property type="project" value="TreeGrafter"/>
</dbReference>
<dbReference type="SUPFAM" id="SSF53613">
    <property type="entry name" value="Ribokinase-like"/>
    <property type="match status" value="1"/>
</dbReference>
<evidence type="ECO:0000259" key="8">
    <source>
        <dbReference type="PROSITE" id="PS51383"/>
    </source>
</evidence>
<dbReference type="HAMAP" id="MF_01965">
    <property type="entry name" value="NADHX_dehydratase"/>
    <property type="match status" value="1"/>
</dbReference>
<dbReference type="GO" id="GO:0046496">
    <property type="term" value="P:nicotinamide nucleotide metabolic process"/>
    <property type="evidence" value="ECO:0007669"/>
    <property type="project" value="UniProtKB-UniRule"/>
</dbReference>
<dbReference type="NCBIfam" id="TIGR00196">
    <property type="entry name" value="yjeF_cterm"/>
    <property type="match status" value="1"/>
</dbReference>
<dbReference type="EC" id="4.2.1.136" evidence="6"/>
<feature type="region of interest" description="Disordered" evidence="7">
    <location>
        <begin position="1"/>
        <end position="23"/>
    </location>
</feature>
<evidence type="ECO:0000313" key="9">
    <source>
        <dbReference type="EMBL" id="QDT75841.1"/>
    </source>
</evidence>
<dbReference type="CDD" id="cd01171">
    <property type="entry name" value="YXKO-related"/>
    <property type="match status" value="1"/>
</dbReference>
<feature type="binding site" evidence="6">
    <location>
        <position position="110"/>
    </location>
    <ligand>
        <name>(6S)-NADPHX</name>
        <dbReference type="ChEBI" id="CHEBI:64076"/>
    </ligand>
</feature>
<reference evidence="9 10" key="1">
    <citation type="submission" date="2019-02" db="EMBL/GenBank/DDBJ databases">
        <title>Deep-cultivation of Planctomycetes and their phenomic and genomic characterization uncovers novel biology.</title>
        <authorList>
            <person name="Wiegand S."/>
            <person name="Jogler M."/>
            <person name="Boedeker C."/>
            <person name="Pinto D."/>
            <person name="Vollmers J."/>
            <person name="Rivas-Marin E."/>
            <person name="Kohn T."/>
            <person name="Peeters S.H."/>
            <person name="Heuer A."/>
            <person name="Rast P."/>
            <person name="Oberbeckmann S."/>
            <person name="Bunk B."/>
            <person name="Jeske O."/>
            <person name="Meyerdierks A."/>
            <person name="Storesund J.E."/>
            <person name="Kallscheuer N."/>
            <person name="Luecker S."/>
            <person name="Lage O.M."/>
            <person name="Pohl T."/>
            <person name="Merkel B.J."/>
            <person name="Hornburger P."/>
            <person name="Mueller R.-W."/>
            <person name="Bruemmer F."/>
            <person name="Labrenz M."/>
            <person name="Spormann A.M."/>
            <person name="Op den Camp H."/>
            <person name="Overmann J."/>
            <person name="Amann R."/>
            <person name="Jetten M.S.M."/>
            <person name="Mascher T."/>
            <person name="Medema M.H."/>
            <person name="Devos D.P."/>
            <person name="Kaster A.-K."/>
            <person name="Ovreas L."/>
            <person name="Rohde M."/>
            <person name="Galperin M.Y."/>
            <person name="Jogler C."/>
        </authorList>
    </citation>
    <scope>NUCLEOTIDE SEQUENCE [LARGE SCALE GENOMIC DNA]</scope>
    <source>
        <strain evidence="9 10">I41</strain>
    </source>
</reference>
<comment type="subunit">
    <text evidence="6">Homotetramer.</text>
</comment>
<dbReference type="InterPro" id="IPR029056">
    <property type="entry name" value="Ribokinase-like"/>
</dbReference>
<dbReference type="PROSITE" id="PS51383">
    <property type="entry name" value="YJEF_C_3"/>
    <property type="match status" value="1"/>
</dbReference>
<evidence type="ECO:0000256" key="2">
    <source>
        <dbReference type="ARBA" id="ARBA00022840"/>
    </source>
</evidence>
<evidence type="ECO:0000313" key="10">
    <source>
        <dbReference type="Proteomes" id="UP000317909"/>
    </source>
</evidence>
<comment type="catalytic activity">
    <reaction evidence="6">
        <text>(6S)-NADHX + ADP = AMP + phosphate + NADH + H(+)</text>
        <dbReference type="Rhea" id="RHEA:32223"/>
        <dbReference type="ChEBI" id="CHEBI:15378"/>
        <dbReference type="ChEBI" id="CHEBI:43474"/>
        <dbReference type="ChEBI" id="CHEBI:57945"/>
        <dbReference type="ChEBI" id="CHEBI:64074"/>
        <dbReference type="ChEBI" id="CHEBI:456215"/>
        <dbReference type="ChEBI" id="CHEBI:456216"/>
        <dbReference type="EC" id="4.2.1.136"/>
    </reaction>
</comment>
<accession>A0A517U5E1</accession>
<dbReference type="Pfam" id="PF01256">
    <property type="entry name" value="Carb_kinase"/>
    <property type="match status" value="1"/>
</dbReference>
<keyword evidence="2 6" id="KW-0067">ATP-binding</keyword>
<name>A0A517U5E1_9BACT</name>
<dbReference type="Gene3D" id="3.40.1190.20">
    <property type="match status" value="1"/>
</dbReference>
<feature type="domain" description="YjeF C-terminal" evidence="8">
    <location>
        <begin position="4"/>
        <end position="293"/>
    </location>
</feature>
<evidence type="ECO:0000256" key="6">
    <source>
        <dbReference type="HAMAP-Rule" id="MF_01965"/>
    </source>
</evidence>
<evidence type="ECO:0000256" key="1">
    <source>
        <dbReference type="ARBA" id="ARBA00022741"/>
    </source>
</evidence>
<organism evidence="9 10">
    <name type="scientific">Lacipirellula limnantheis</name>
    <dbReference type="NCBI Taxonomy" id="2528024"/>
    <lineage>
        <taxon>Bacteria</taxon>
        <taxon>Pseudomonadati</taxon>
        <taxon>Planctomycetota</taxon>
        <taxon>Planctomycetia</taxon>
        <taxon>Pirellulales</taxon>
        <taxon>Lacipirellulaceae</taxon>
        <taxon>Lacipirellula</taxon>
    </lineage>
</organism>
<feature type="binding site" evidence="6">
    <location>
        <position position="165"/>
    </location>
    <ligand>
        <name>(6S)-NADPHX</name>
        <dbReference type="ChEBI" id="CHEBI:64076"/>
    </ligand>
</feature>
<gene>
    <name evidence="6" type="primary">nnrD</name>
    <name evidence="9" type="ORF">I41_50840</name>
</gene>
<feature type="binding site" evidence="6">
    <location>
        <position position="234"/>
    </location>
    <ligand>
        <name>(6S)-NADPHX</name>
        <dbReference type="ChEBI" id="CHEBI:64076"/>
    </ligand>
</feature>
<dbReference type="EMBL" id="CP036339">
    <property type="protein sequence ID" value="QDT75841.1"/>
    <property type="molecule type" value="Genomic_DNA"/>
</dbReference>
<sequence length="293" mass="30293">MIDVTDEPLTTLPPRQRDGHKGDYGRVLVIGGSRGMGGAPAMTGLATLRSGAGLVTVATPASTQPIVATFSPCFMTLPLVEDDYGIADYANVVDLIAAREQFDVWAIGPGLGRSDGVTELVAQLYREIPRPMVVDADALNAMAASLKRNPQALANPAGPRVLTPHPGEFARLAGAMPGAATTDRVTAVANFCERDPSGKLTVVLKGRHSIVCDGPRFAVNGTGNPGMATGGTGDCLTGIVAGLLGQRLAPWDAARLGMHLHGVAGDLAAMKLGEVSLIASDLLTYLPEAFKAC</sequence>
<dbReference type="PANTHER" id="PTHR12592:SF0">
    <property type="entry name" value="ATP-DEPENDENT (S)-NAD(P)H-HYDRATE DEHYDRATASE"/>
    <property type="match status" value="1"/>
</dbReference>
<dbReference type="GO" id="GO:0110051">
    <property type="term" value="P:metabolite repair"/>
    <property type="evidence" value="ECO:0007669"/>
    <property type="project" value="TreeGrafter"/>
</dbReference>
<dbReference type="AlphaFoldDB" id="A0A517U5E1"/>
<proteinExistence type="inferred from homology"/>
<keyword evidence="5 6" id="KW-0456">Lyase</keyword>
<comment type="similarity">
    <text evidence="6">Belongs to the NnrD/CARKD family.</text>
</comment>
<feature type="binding site" evidence="6">
    <location>
        <begin position="205"/>
        <end position="209"/>
    </location>
    <ligand>
        <name>AMP</name>
        <dbReference type="ChEBI" id="CHEBI:456215"/>
    </ligand>
</feature>
<dbReference type="Proteomes" id="UP000317909">
    <property type="component" value="Chromosome"/>
</dbReference>
<keyword evidence="3 6" id="KW-0521">NADP</keyword>
<dbReference type="KEGG" id="llh:I41_50840"/>
<protein>
    <recommendedName>
        <fullName evidence="6">ADP-dependent (S)-NAD(P)H-hydrate dehydratase</fullName>
        <ecNumber evidence="6">4.2.1.136</ecNumber>
    </recommendedName>
    <alternativeName>
        <fullName evidence="6">ADP-dependent NAD(P)HX dehydratase</fullName>
    </alternativeName>
</protein>
<evidence type="ECO:0000256" key="3">
    <source>
        <dbReference type="ARBA" id="ARBA00022857"/>
    </source>
</evidence>
<comment type="cofactor">
    <cofactor evidence="6">
        <name>Mg(2+)</name>
        <dbReference type="ChEBI" id="CHEBI:18420"/>
    </cofactor>
</comment>
<dbReference type="InterPro" id="IPR000631">
    <property type="entry name" value="CARKD"/>
</dbReference>
<feature type="binding site" evidence="6">
    <location>
        <position position="233"/>
    </location>
    <ligand>
        <name>AMP</name>
        <dbReference type="ChEBI" id="CHEBI:456215"/>
    </ligand>
</feature>
<evidence type="ECO:0000256" key="4">
    <source>
        <dbReference type="ARBA" id="ARBA00023027"/>
    </source>
</evidence>
<keyword evidence="4 6" id="KW-0520">NAD</keyword>
<evidence type="ECO:0000256" key="7">
    <source>
        <dbReference type="SAM" id="MobiDB-lite"/>
    </source>
</evidence>
<keyword evidence="1 6" id="KW-0547">Nucleotide-binding</keyword>